<name>A0A2U2HN89_9BURK</name>
<dbReference type="Proteomes" id="UP000241421">
    <property type="component" value="Unassembled WGS sequence"/>
</dbReference>
<dbReference type="PANTHER" id="PTHR37023">
    <property type="entry name" value="TRANSPOSASE"/>
    <property type="match status" value="1"/>
</dbReference>
<dbReference type="EMBL" id="PXWF02000121">
    <property type="protein sequence ID" value="PWF48963.1"/>
    <property type="molecule type" value="Genomic_DNA"/>
</dbReference>
<dbReference type="GO" id="GO:0004803">
    <property type="term" value="F:transposase activity"/>
    <property type="evidence" value="ECO:0007669"/>
    <property type="project" value="InterPro"/>
</dbReference>
<proteinExistence type="predicted"/>
<evidence type="ECO:0000259" key="1">
    <source>
        <dbReference type="Pfam" id="PF04986"/>
    </source>
</evidence>
<comment type="caution">
    <text evidence="2">The sequence shown here is derived from an EMBL/GenBank/DDBJ whole genome shotgun (WGS) entry which is preliminary data.</text>
</comment>
<dbReference type="PANTHER" id="PTHR37023:SF1">
    <property type="entry name" value="ISSOD25 TRANSPOSASE TNPA_ISSOD25"/>
    <property type="match status" value="1"/>
</dbReference>
<accession>A0A2U2HN89</accession>
<dbReference type="InterPro" id="IPR007069">
    <property type="entry name" value="Transposase_32"/>
</dbReference>
<dbReference type="AlphaFoldDB" id="A0A2U2HN89"/>
<evidence type="ECO:0000313" key="2">
    <source>
        <dbReference type="EMBL" id="PWF48963.1"/>
    </source>
</evidence>
<organism evidence="2 3">
    <name type="scientific">Massilia glaciei</name>
    <dbReference type="NCBI Taxonomy" id="1524097"/>
    <lineage>
        <taxon>Bacteria</taxon>
        <taxon>Pseudomonadati</taxon>
        <taxon>Pseudomonadota</taxon>
        <taxon>Betaproteobacteria</taxon>
        <taxon>Burkholderiales</taxon>
        <taxon>Oxalobacteraceae</taxon>
        <taxon>Telluria group</taxon>
        <taxon>Massilia</taxon>
    </lineage>
</organism>
<dbReference type="Pfam" id="PF04986">
    <property type="entry name" value="Y2_Tnp"/>
    <property type="match status" value="1"/>
</dbReference>
<sequence>MRALAHAHQNIVYDLLMRASWETVGTFGEIDKKQETTPGAIAVLHTKTRRLDYHPHVHLIMPAGAIERRA</sequence>
<dbReference type="GO" id="GO:0003677">
    <property type="term" value="F:DNA binding"/>
    <property type="evidence" value="ECO:0007669"/>
    <property type="project" value="InterPro"/>
</dbReference>
<dbReference type="GO" id="GO:0006313">
    <property type="term" value="P:DNA transposition"/>
    <property type="evidence" value="ECO:0007669"/>
    <property type="project" value="InterPro"/>
</dbReference>
<keyword evidence="3" id="KW-1185">Reference proteome</keyword>
<gene>
    <name evidence="2" type="ORF">C7C56_008730</name>
</gene>
<evidence type="ECO:0000313" key="3">
    <source>
        <dbReference type="Proteomes" id="UP000241421"/>
    </source>
</evidence>
<protein>
    <recommendedName>
        <fullName evidence="1">Transposase IS801/IS1294 domain-containing protein</fullName>
    </recommendedName>
</protein>
<feature type="domain" description="Transposase IS801/IS1294" evidence="1">
    <location>
        <begin position="39"/>
        <end position="68"/>
    </location>
</feature>
<reference evidence="2 3" key="1">
    <citation type="submission" date="2018-04" db="EMBL/GenBank/DDBJ databases">
        <title>Massilia violaceinigra sp. nov., a novel purple-pigmented bacterium isolated from Tianshan glacier, Xinjiang, China.</title>
        <authorList>
            <person name="Wang H."/>
        </authorList>
    </citation>
    <scope>NUCLEOTIDE SEQUENCE [LARGE SCALE GENOMIC DNA]</scope>
    <source>
        <strain evidence="2 3">B448-2</strain>
    </source>
</reference>